<dbReference type="RefSeq" id="WP_111612755.1">
    <property type="nucleotide sequence ID" value="NZ_QLLK01000011.1"/>
</dbReference>
<evidence type="ECO:0000313" key="2">
    <source>
        <dbReference type="EMBL" id="RAI85986.1"/>
    </source>
</evidence>
<gene>
    <name evidence="2" type="ORF">LV83_03430</name>
</gene>
<evidence type="ECO:0000256" key="1">
    <source>
        <dbReference type="SAM" id="SignalP"/>
    </source>
</evidence>
<dbReference type="GO" id="GO:0006974">
    <property type="term" value="P:DNA damage response"/>
    <property type="evidence" value="ECO:0007669"/>
    <property type="project" value="TreeGrafter"/>
</dbReference>
<keyword evidence="3" id="KW-1185">Reference proteome</keyword>
<proteinExistence type="predicted"/>
<name>A0A327P7T2_9BACT</name>
<feature type="chain" id="PRO_5016405617" description="Secreted protein" evidence="1">
    <location>
        <begin position="20"/>
        <end position="233"/>
    </location>
</feature>
<keyword evidence="1" id="KW-0732">Signal</keyword>
<reference evidence="2 3" key="1">
    <citation type="submission" date="2018-06" db="EMBL/GenBank/DDBJ databases">
        <title>Genomic Encyclopedia of Archaeal and Bacterial Type Strains, Phase II (KMG-II): from individual species to whole genera.</title>
        <authorList>
            <person name="Goeker M."/>
        </authorList>
    </citation>
    <scope>NUCLEOTIDE SEQUENCE [LARGE SCALE GENOMIC DNA]</scope>
    <source>
        <strain evidence="2 3">DSM 23446</strain>
    </source>
</reference>
<evidence type="ECO:0000313" key="3">
    <source>
        <dbReference type="Proteomes" id="UP000249610"/>
    </source>
</evidence>
<protein>
    <recommendedName>
        <fullName evidence="4">Secreted protein</fullName>
    </recommendedName>
</protein>
<comment type="caution">
    <text evidence="2">The sequence shown here is derived from an EMBL/GenBank/DDBJ whole genome shotgun (WGS) entry which is preliminary data.</text>
</comment>
<dbReference type="Gene3D" id="3.30.110.170">
    <property type="entry name" value="Protein of unknown function (DUF541), domain 1"/>
    <property type="match status" value="1"/>
</dbReference>
<accession>A0A327P7T2</accession>
<dbReference type="Proteomes" id="UP000249610">
    <property type="component" value="Unassembled WGS sequence"/>
</dbReference>
<dbReference type="OrthoDB" id="838701at2"/>
<dbReference type="Gene3D" id="3.30.70.2970">
    <property type="entry name" value="Protein of unknown function (DUF541), domain 2"/>
    <property type="match status" value="1"/>
</dbReference>
<evidence type="ECO:0008006" key="4">
    <source>
        <dbReference type="Google" id="ProtNLM"/>
    </source>
</evidence>
<organism evidence="2 3">
    <name type="scientific">Algoriphagus yeomjeoni</name>
    <dbReference type="NCBI Taxonomy" id="291403"/>
    <lineage>
        <taxon>Bacteria</taxon>
        <taxon>Pseudomonadati</taxon>
        <taxon>Bacteroidota</taxon>
        <taxon>Cytophagia</taxon>
        <taxon>Cytophagales</taxon>
        <taxon>Cyclobacteriaceae</taxon>
        <taxon>Algoriphagus</taxon>
    </lineage>
</organism>
<dbReference type="AlphaFoldDB" id="A0A327P7T2"/>
<dbReference type="EMBL" id="QLLK01000011">
    <property type="protein sequence ID" value="RAI85986.1"/>
    <property type="molecule type" value="Genomic_DNA"/>
</dbReference>
<sequence length="233" mass="26121">MKNYITLLLAFFMVAPLFAQDNMTVPLIEVEGFSEKKIAPDEATFQINLEEKAMKVTDAVAVINKKTQLLADALKKAKIKDYKLIADNYSVDVNRVYRGGTQRDSGYVARQSLRVVTNSKNEDLQKIVESIQGSGDMSFNLNFRISEATQKSLEDELLTAALRNAESRAQLIAQTLGIKSIRVHRVTLESQPVAFAYAKMEMMRTSADAASAPPLLNPDEQSLQKRVYVKYTY</sequence>
<feature type="signal peptide" evidence="1">
    <location>
        <begin position="1"/>
        <end position="19"/>
    </location>
</feature>
<dbReference type="InterPro" id="IPR052022">
    <property type="entry name" value="26kDa_periplasmic_antigen"/>
</dbReference>
<dbReference type="PANTHER" id="PTHR34387">
    <property type="entry name" value="SLR1258 PROTEIN"/>
    <property type="match status" value="1"/>
</dbReference>
<dbReference type="Pfam" id="PF04402">
    <property type="entry name" value="SIMPL"/>
    <property type="match status" value="1"/>
</dbReference>
<dbReference type="InterPro" id="IPR007497">
    <property type="entry name" value="SIMPL/DUF541"/>
</dbReference>
<dbReference type="PANTHER" id="PTHR34387:SF2">
    <property type="entry name" value="SLR1258 PROTEIN"/>
    <property type="match status" value="1"/>
</dbReference>